<keyword evidence="9" id="KW-0479">Metal-binding</keyword>
<dbReference type="Pfam" id="PF00571">
    <property type="entry name" value="CBS"/>
    <property type="match status" value="2"/>
</dbReference>
<keyword evidence="3 9" id="KW-0813">Transport</keyword>
<comment type="similarity">
    <text evidence="2 9">Belongs to the SLC41A transporter family.</text>
</comment>
<dbReference type="Proteomes" id="UP000266287">
    <property type="component" value="Unassembled WGS sequence"/>
</dbReference>
<evidence type="ECO:0000256" key="2">
    <source>
        <dbReference type="ARBA" id="ARBA00009749"/>
    </source>
</evidence>
<protein>
    <recommendedName>
        <fullName evidence="9">Magnesium transporter MgtE</fullName>
    </recommendedName>
</protein>
<evidence type="ECO:0000256" key="9">
    <source>
        <dbReference type="RuleBase" id="RU362011"/>
    </source>
</evidence>
<sequence length="444" mass="48940">MHATEEKTMVIKSYLSRGEKNKLMQFAQDNHPADMATIQEHLEREERSHFFSIISPERAALILPEMEPILRKELLWEMEETTISRILEKMSSHDATDILEELPEKWRQQLLDLMKQEKAEDIDELLGYKENTAGRIMIPEFFSLNSEMRVAEAIDELRKTNIHDIPYVYITNDGYLIGVLSLRNLIAAAPDTKLSKIANKDIVRVTVEVDQEEVANLVRKYDLRAIPVVDLTNKLVGIVTIDDILDIVTEEASKDIYYMAGIKEDGLLHHSISTATRLRLPWLVICLIGGMVAAGVIGAFEETLAAVAILVAFMPVIMAMGGNIGTQSSTIVTRGLATGSIDTRGAWKLLWRELRIGLSIGAICGVVVGVIAQIWKGTPHLGIVVGASMAATIVVAAILGAFFPIFFQRIGVDPAIASGPAITTIKDITGLLIYFGIATLIIGP</sequence>
<feature type="transmembrane region" description="Helical" evidence="9">
    <location>
        <begin position="354"/>
        <end position="375"/>
    </location>
</feature>
<dbReference type="InterPro" id="IPR006667">
    <property type="entry name" value="SLC41_membr_dom"/>
</dbReference>
<evidence type="ECO:0000256" key="6">
    <source>
        <dbReference type="ARBA" id="ARBA00022989"/>
    </source>
</evidence>
<feature type="transmembrane region" description="Helical" evidence="9">
    <location>
        <begin position="419"/>
        <end position="442"/>
    </location>
</feature>
<dbReference type="InterPro" id="IPR000644">
    <property type="entry name" value="CBS_dom"/>
</dbReference>
<dbReference type="Gene3D" id="3.10.580.10">
    <property type="entry name" value="CBS-domain"/>
    <property type="match status" value="1"/>
</dbReference>
<proteinExistence type="inferred from homology"/>
<feature type="transmembrane region" description="Helical" evidence="9">
    <location>
        <begin position="381"/>
        <end position="407"/>
    </location>
</feature>
<dbReference type="SUPFAM" id="SSF54631">
    <property type="entry name" value="CBS-domain pair"/>
    <property type="match status" value="1"/>
</dbReference>
<dbReference type="Gene3D" id="1.25.60.10">
    <property type="entry name" value="MgtE N-terminal domain-like"/>
    <property type="match status" value="1"/>
</dbReference>
<dbReference type="GO" id="GO:0005886">
    <property type="term" value="C:plasma membrane"/>
    <property type="evidence" value="ECO:0007669"/>
    <property type="project" value="UniProtKB-SubCell"/>
</dbReference>
<dbReference type="GO" id="GO:0015095">
    <property type="term" value="F:magnesium ion transmembrane transporter activity"/>
    <property type="evidence" value="ECO:0007669"/>
    <property type="project" value="UniProtKB-UniRule"/>
</dbReference>
<dbReference type="AlphaFoldDB" id="A0A399FXN1"/>
<dbReference type="InterPro" id="IPR006669">
    <property type="entry name" value="MgtE_transporter"/>
</dbReference>
<keyword evidence="9" id="KW-1003">Cell membrane</keyword>
<dbReference type="Gene3D" id="1.10.357.20">
    <property type="entry name" value="SLC41 divalent cation transporters, integral membrane domain"/>
    <property type="match status" value="1"/>
</dbReference>
<comment type="subcellular location">
    <subcellularLocation>
        <location evidence="9">Cell membrane</location>
        <topology evidence="9">Multi-pass membrane protein</topology>
    </subcellularLocation>
    <subcellularLocation>
        <location evidence="1">Membrane</location>
        <topology evidence="1">Multi-pass membrane protein</topology>
    </subcellularLocation>
</comment>
<comment type="caution">
    <text evidence="11">The sequence shown here is derived from an EMBL/GenBank/DDBJ whole genome shotgun (WGS) entry which is preliminary data.</text>
</comment>
<dbReference type="PANTHER" id="PTHR43773:SF1">
    <property type="entry name" value="MAGNESIUM TRANSPORTER MGTE"/>
    <property type="match status" value="1"/>
</dbReference>
<organism evidence="11 12">
    <name type="scientific">candidate division NPL-UPA2 bacterium Unc8</name>
    <dbReference type="NCBI Taxonomy" id="1980939"/>
    <lineage>
        <taxon>Bacteria</taxon>
    </lineage>
</organism>
<feature type="domain" description="CBS" evidence="10">
    <location>
        <begin position="198"/>
        <end position="256"/>
    </location>
</feature>
<comment type="function">
    <text evidence="9">Acts as a magnesium transporter.</text>
</comment>
<keyword evidence="8" id="KW-0129">CBS domain</keyword>
<dbReference type="NCBIfam" id="TIGR00400">
    <property type="entry name" value="mgtE"/>
    <property type="match status" value="1"/>
</dbReference>
<dbReference type="Pfam" id="PF03448">
    <property type="entry name" value="MgtE_N"/>
    <property type="match status" value="1"/>
</dbReference>
<feature type="domain" description="CBS" evidence="10">
    <location>
        <begin position="137"/>
        <end position="195"/>
    </location>
</feature>
<dbReference type="Pfam" id="PF01769">
    <property type="entry name" value="MgtE"/>
    <property type="match status" value="1"/>
</dbReference>
<name>A0A399FXN1_UNCN2</name>
<keyword evidence="4 9" id="KW-0812">Transmembrane</keyword>
<feature type="transmembrane region" description="Helical" evidence="9">
    <location>
        <begin position="280"/>
        <end position="300"/>
    </location>
</feature>
<evidence type="ECO:0000313" key="12">
    <source>
        <dbReference type="Proteomes" id="UP000266287"/>
    </source>
</evidence>
<keyword evidence="7 9" id="KW-0472">Membrane</keyword>
<dbReference type="InterPro" id="IPR006668">
    <property type="entry name" value="Mg_transptr_MgtE_intracell_dom"/>
</dbReference>
<keyword evidence="5 9" id="KW-0460">Magnesium</keyword>
<dbReference type="EMBL" id="NDHY01000001">
    <property type="protein sequence ID" value="RII00994.1"/>
    <property type="molecule type" value="Genomic_DNA"/>
</dbReference>
<dbReference type="InterPro" id="IPR036739">
    <property type="entry name" value="SLC41_membr_dom_sf"/>
</dbReference>
<evidence type="ECO:0000256" key="4">
    <source>
        <dbReference type="ARBA" id="ARBA00022692"/>
    </source>
</evidence>
<evidence type="ECO:0000313" key="11">
    <source>
        <dbReference type="EMBL" id="RII00994.1"/>
    </source>
</evidence>
<reference evidence="11 12" key="1">
    <citation type="submission" date="2018-08" db="EMBL/GenBank/DDBJ databases">
        <title>Draft genome of candidate division NPL-UPA2 bacterium Unc8 that adapted to ultra-basic serpentinizing groundwater.</title>
        <authorList>
            <person name="Ishii S."/>
            <person name="Suzuki S."/>
            <person name="Nealson K.H."/>
        </authorList>
    </citation>
    <scope>NUCLEOTIDE SEQUENCE [LARGE SCALE GENOMIC DNA]</scope>
    <source>
        <strain evidence="11">Unc8</strain>
    </source>
</reference>
<accession>A0A399FXN1</accession>
<dbReference type="SMART" id="SM00116">
    <property type="entry name" value="CBS"/>
    <property type="match status" value="2"/>
</dbReference>
<keyword evidence="6 9" id="KW-1133">Transmembrane helix</keyword>
<evidence type="ECO:0000256" key="8">
    <source>
        <dbReference type="PROSITE-ProRule" id="PRU00703"/>
    </source>
</evidence>
<comment type="subunit">
    <text evidence="9">Homodimer.</text>
</comment>
<evidence type="ECO:0000256" key="1">
    <source>
        <dbReference type="ARBA" id="ARBA00004141"/>
    </source>
</evidence>
<dbReference type="PROSITE" id="PS51371">
    <property type="entry name" value="CBS"/>
    <property type="match status" value="2"/>
</dbReference>
<dbReference type="SMART" id="SM00924">
    <property type="entry name" value="MgtE_N"/>
    <property type="match status" value="1"/>
</dbReference>
<evidence type="ECO:0000256" key="5">
    <source>
        <dbReference type="ARBA" id="ARBA00022842"/>
    </source>
</evidence>
<dbReference type="GO" id="GO:0046872">
    <property type="term" value="F:metal ion binding"/>
    <property type="evidence" value="ECO:0007669"/>
    <property type="project" value="UniProtKB-KW"/>
</dbReference>
<evidence type="ECO:0000256" key="3">
    <source>
        <dbReference type="ARBA" id="ARBA00022448"/>
    </source>
</evidence>
<dbReference type="SUPFAM" id="SSF161093">
    <property type="entry name" value="MgtE membrane domain-like"/>
    <property type="match status" value="1"/>
</dbReference>
<gene>
    <name evidence="11" type="primary">mgtE</name>
    <name evidence="11" type="ORF">B9J77_00170</name>
</gene>
<feature type="transmembrane region" description="Helical" evidence="9">
    <location>
        <begin position="306"/>
        <end position="324"/>
    </location>
</feature>
<dbReference type="CDD" id="cd04606">
    <property type="entry name" value="CBS_pair_Mg_transporter"/>
    <property type="match status" value="1"/>
</dbReference>
<evidence type="ECO:0000259" key="10">
    <source>
        <dbReference type="PROSITE" id="PS51371"/>
    </source>
</evidence>
<dbReference type="InterPro" id="IPR046342">
    <property type="entry name" value="CBS_dom_sf"/>
</dbReference>
<dbReference type="SUPFAM" id="SSF158791">
    <property type="entry name" value="MgtE N-terminal domain-like"/>
    <property type="match status" value="1"/>
</dbReference>
<evidence type="ECO:0000256" key="7">
    <source>
        <dbReference type="ARBA" id="ARBA00023136"/>
    </source>
</evidence>
<dbReference type="PANTHER" id="PTHR43773">
    <property type="entry name" value="MAGNESIUM TRANSPORTER MGTE"/>
    <property type="match status" value="1"/>
</dbReference>
<dbReference type="InterPro" id="IPR038076">
    <property type="entry name" value="MgtE_N_sf"/>
</dbReference>